<keyword evidence="9" id="KW-1185">Reference proteome</keyword>
<keyword evidence="4 7" id="KW-1133">Transmembrane helix</keyword>
<evidence type="ECO:0000313" key="9">
    <source>
        <dbReference type="Proteomes" id="UP001558613"/>
    </source>
</evidence>
<dbReference type="PANTHER" id="PTHR23320:SF128">
    <property type="entry name" value="MEMBRANE-SPANNING 4-DOMAINS SUBFAMILY A MEMBER 4A"/>
    <property type="match status" value="1"/>
</dbReference>
<feature type="transmembrane region" description="Helical" evidence="7">
    <location>
        <begin position="125"/>
        <end position="148"/>
    </location>
</feature>
<feature type="region of interest" description="Disordered" evidence="6">
    <location>
        <begin position="1"/>
        <end position="23"/>
    </location>
</feature>
<evidence type="ECO:0000313" key="8">
    <source>
        <dbReference type="EMBL" id="KAL1276921.1"/>
    </source>
</evidence>
<evidence type="ECO:0000256" key="7">
    <source>
        <dbReference type="SAM" id="Phobius"/>
    </source>
</evidence>
<evidence type="ECO:0000256" key="2">
    <source>
        <dbReference type="ARBA" id="ARBA00009565"/>
    </source>
</evidence>
<comment type="caution">
    <text evidence="8">The sequence shown here is derived from an EMBL/GenBank/DDBJ whole genome shotgun (WGS) entry which is preliminary data.</text>
</comment>
<feature type="transmembrane region" description="Helical" evidence="7">
    <location>
        <begin position="203"/>
        <end position="224"/>
    </location>
</feature>
<keyword evidence="3 7" id="KW-0812">Transmembrane</keyword>
<name>A0ABR3NJR1_9TELE</name>
<gene>
    <name evidence="8" type="ORF">QQF64_023594</name>
</gene>
<dbReference type="Pfam" id="PF04103">
    <property type="entry name" value="CD20"/>
    <property type="match status" value="1"/>
</dbReference>
<feature type="transmembrane region" description="Helical" evidence="7">
    <location>
        <begin position="98"/>
        <end position="119"/>
    </location>
</feature>
<dbReference type="PANTHER" id="PTHR23320">
    <property type="entry name" value="MEMBRANE-SPANNING 4-DOMAINS SUBFAMILY A MS4A -RELATED"/>
    <property type="match status" value="1"/>
</dbReference>
<evidence type="ECO:0000256" key="3">
    <source>
        <dbReference type="ARBA" id="ARBA00022692"/>
    </source>
</evidence>
<protein>
    <submittedName>
        <fullName evidence="8">Uncharacterized protein</fullName>
    </submittedName>
</protein>
<sequence length="294" mass="31532">MTVSHKAELFKEQSATAEQSNSTGQTEDKIFNWLIADSETRMSQTVLPVNSSTLVIQIQQPTQPGTVTNAPVPVYVQQVAGVSPLHGLHPFLKGQPKALGTVQIMIGLLAFLFGIVLALNAESIFVFSGIPFWGSLIYIAAGSLCVAAENKHNLPCGLCLVKGSLGMNIFSALTSGTAIIITSLDLAVGPLCSYDCDDIDEDYRTLFLGIGSVMLIFALLEFIISIYLSAFACKVTCCCSSPQVPHVAQVIPPLPCGLRPCQFQDPNSSEISVVSNPSVHHYPAENPPEYIECK</sequence>
<feature type="compositionally biased region" description="Basic and acidic residues" evidence="6">
    <location>
        <begin position="1"/>
        <end position="11"/>
    </location>
</feature>
<proteinExistence type="inferred from homology"/>
<organism evidence="8 9">
    <name type="scientific">Cirrhinus molitorella</name>
    <name type="common">mud carp</name>
    <dbReference type="NCBI Taxonomy" id="172907"/>
    <lineage>
        <taxon>Eukaryota</taxon>
        <taxon>Metazoa</taxon>
        <taxon>Chordata</taxon>
        <taxon>Craniata</taxon>
        <taxon>Vertebrata</taxon>
        <taxon>Euteleostomi</taxon>
        <taxon>Actinopterygii</taxon>
        <taxon>Neopterygii</taxon>
        <taxon>Teleostei</taxon>
        <taxon>Ostariophysi</taxon>
        <taxon>Cypriniformes</taxon>
        <taxon>Cyprinidae</taxon>
        <taxon>Labeoninae</taxon>
        <taxon>Labeonini</taxon>
        <taxon>Cirrhinus</taxon>
    </lineage>
</organism>
<evidence type="ECO:0000256" key="4">
    <source>
        <dbReference type="ARBA" id="ARBA00022989"/>
    </source>
</evidence>
<evidence type="ECO:0000256" key="5">
    <source>
        <dbReference type="ARBA" id="ARBA00023136"/>
    </source>
</evidence>
<dbReference type="InterPro" id="IPR030417">
    <property type="entry name" value="MS4A"/>
</dbReference>
<feature type="compositionally biased region" description="Polar residues" evidence="6">
    <location>
        <begin position="13"/>
        <end position="23"/>
    </location>
</feature>
<dbReference type="EMBL" id="JAYMGO010000003">
    <property type="protein sequence ID" value="KAL1276921.1"/>
    <property type="molecule type" value="Genomic_DNA"/>
</dbReference>
<comment type="subcellular location">
    <subcellularLocation>
        <location evidence="1">Membrane</location>
        <topology evidence="1">Multi-pass membrane protein</topology>
    </subcellularLocation>
</comment>
<reference evidence="8 9" key="1">
    <citation type="submission" date="2023-09" db="EMBL/GenBank/DDBJ databases">
        <authorList>
            <person name="Wang M."/>
        </authorList>
    </citation>
    <scope>NUCLEOTIDE SEQUENCE [LARGE SCALE GENOMIC DNA]</scope>
    <source>
        <strain evidence="8">GT-2023</strain>
        <tissue evidence="8">Liver</tissue>
    </source>
</reference>
<accession>A0ABR3NJR1</accession>
<comment type="similarity">
    <text evidence="2">Belongs to the MS4A family.</text>
</comment>
<dbReference type="Proteomes" id="UP001558613">
    <property type="component" value="Unassembled WGS sequence"/>
</dbReference>
<keyword evidence="5 7" id="KW-0472">Membrane</keyword>
<evidence type="ECO:0000256" key="6">
    <source>
        <dbReference type="SAM" id="MobiDB-lite"/>
    </source>
</evidence>
<dbReference type="InterPro" id="IPR007237">
    <property type="entry name" value="CD20-like"/>
</dbReference>
<feature type="transmembrane region" description="Helical" evidence="7">
    <location>
        <begin position="169"/>
        <end position="191"/>
    </location>
</feature>
<evidence type="ECO:0000256" key="1">
    <source>
        <dbReference type="ARBA" id="ARBA00004141"/>
    </source>
</evidence>